<organism evidence="1 2">
    <name type="scientific">Kwoniella shandongensis</name>
    <dbReference type="NCBI Taxonomy" id="1734106"/>
    <lineage>
        <taxon>Eukaryota</taxon>
        <taxon>Fungi</taxon>
        <taxon>Dikarya</taxon>
        <taxon>Basidiomycota</taxon>
        <taxon>Agaricomycotina</taxon>
        <taxon>Tremellomycetes</taxon>
        <taxon>Tremellales</taxon>
        <taxon>Cryptococcaceae</taxon>
        <taxon>Kwoniella</taxon>
    </lineage>
</organism>
<dbReference type="SUPFAM" id="SSF53474">
    <property type="entry name" value="alpha/beta-Hydrolases"/>
    <property type="match status" value="1"/>
</dbReference>
<dbReference type="RefSeq" id="XP_031862855.1">
    <property type="nucleotide sequence ID" value="XM_032003048.1"/>
</dbReference>
<name>A0A5M6C437_9TREE</name>
<dbReference type="GeneID" id="43587167"/>
<protein>
    <submittedName>
        <fullName evidence="1">Uncharacterized protein</fullName>
    </submittedName>
</protein>
<evidence type="ECO:0000313" key="2">
    <source>
        <dbReference type="Proteomes" id="UP000322225"/>
    </source>
</evidence>
<dbReference type="KEGG" id="ksn:43587167"/>
<dbReference type="PANTHER" id="PTHR42103">
    <property type="entry name" value="ALPHA/BETA-HYDROLASES SUPERFAMILY PROTEIN"/>
    <property type="match status" value="1"/>
</dbReference>
<dbReference type="EMBL" id="CP144051">
    <property type="protein sequence ID" value="WWD15864.1"/>
    <property type="molecule type" value="Genomic_DNA"/>
</dbReference>
<gene>
    <name evidence="1" type="ORF">CI109_100288</name>
</gene>
<proteinExistence type="predicted"/>
<sequence length="315" mass="33756">MPSTSAHPHLHLLVPSSTPSISLEVRLYLPDPTLTSQGEGGSSAPSAYLAHLPLKRAISTWASSTTRLDELDQDAVEGLRGIGVERLVTAAHPWGRLGGSMLDPILSSHLLSAIYTPTETTDPALVASPSKRPVPRTALLTYNVRGIGLSQGSQPWLGVGSDPQDLGAVEAAVLGLLGESVKSVLRFGYSWGSLLVALAPPPSPATISLDSILLISPPITPFKAITLLSSQSFQAAVVDWVEKGIKVKLIHGTKDEFTSLGTFKHFLNSVNSSVGEKENGVERVEIEDADHLFRRDEGEKVREEIGKWLGWVVRD</sequence>
<dbReference type="Proteomes" id="UP000322225">
    <property type="component" value="Chromosome 1"/>
</dbReference>
<keyword evidence="2" id="KW-1185">Reference proteome</keyword>
<dbReference type="OrthoDB" id="10260961at2759"/>
<accession>A0A5M6C437</accession>
<evidence type="ECO:0000313" key="1">
    <source>
        <dbReference type="EMBL" id="WWD15864.1"/>
    </source>
</evidence>
<dbReference type="Gene3D" id="3.40.50.1820">
    <property type="entry name" value="alpha/beta hydrolase"/>
    <property type="match status" value="1"/>
</dbReference>
<reference evidence="1" key="2">
    <citation type="submission" date="2024-01" db="EMBL/GenBank/DDBJ databases">
        <title>Comparative genomics of Cryptococcus and Kwoniella reveals pathogenesis evolution and contrasting modes of karyotype evolution via chromosome fusion or intercentromeric recombination.</title>
        <authorList>
            <person name="Coelho M.A."/>
            <person name="David-Palma M."/>
            <person name="Shea T."/>
            <person name="Bowers K."/>
            <person name="McGinley-Smith S."/>
            <person name="Mohammad A.W."/>
            <person name="Gnirke A."/>
            <person name="Yurkov A.M."/>
            <person name="Nowrousian M."/>
            <person name="Sun S."/>
            <person name="Cuomo C.A."/>
            <person name="Heitman J."/>
        </authorList>
    </citation>
    <scope>NUCLEOTIDE SEQUENCE</scope>
    <source>
        <strain evidence="1">CBS 12478</strain>
    </source>
</reference>
<dbReference type="PANTHER" id="PTHR42103:SF2">
    <property type="entry name" value="AB HYDROLASE-1 DOMAIN-CONTAINING PROTEIN"/>
    <property type="match status" value="1"/>
</dbReference>
<dbReference type="InterPro" id="IPR029058">
    <property type="entry name" value="AB_hydrolase_fold"/>
</dbReference>
<dbReference type="AlphaFoldDB" id="A0A5M6C437"/>
<reference evidence="1" key="1">
    <citation type="submission" date="2017-08" db="EMBL/GenBank/DDBJ databases">
        <authorList>
            <person name="Cuomo C."/>
            <person name="Billmyre B."/>
            <person name="Heitman J."/>
        </authorList>
    </citation>
    <scope>NUCLEOTIDE SEQUENCE</scope>
    <source>
        <strain evidence="1">CBS 12478</strain>
    </source>
</reference>